<evidence type="ECO:0000256" key="3">
    <source>
        <dbReference type="ARBA" id="ARBA00022692"/>
    </source>
</evidence>
<evidence type="ECO:0000256" key="5">
    <source>
        <dbReference type="ARBA" id="ARBA00023136"/>
    </source>
</evidence>
<feature type="transmembrane region" description="Helical" evidence="6">
    <location>
        <begin position="51"/>
        <end position="76"/>
    </location>
</feature>
<dbReference type="SUPFAM" id="SSF103473">
    <property type="entry name" value="MFS general substrate transporter"/>
    <property type="match status" value="1"/>
</dbReference>
<dbReference type="Proteomes" id="UP000250321">
    <property type="component" value="Unassembled WGS sequence"/>
</dbReference>
<comment type="caution">
    <text evidence="7">The sequence shown here is derived from an EMBL/GenBank/DDBJ whole genome shotgun (WGS) entry which is preliminary data.</text>
</comment>
<keyword evidence="8" id="KW-1185">Reference proteome</keyword>
<dbReference type="InterPro" id="IPR036259">
    <property type="entry name" value="MFS_trans_sf"/>
</dbReference>
<dbReference type="Pfam" id="PF00854">
    <property type="entry name" value="PTR2"/>
    <property type="match status" value="1"/>
</dbReference>
<comment type="subcellular location">
    <subcellularLocation>
        <location evidence="1">Membrane</location>
        <topology evidence="1">Multi-pass membrane protein</topology>
    </subcellularLocation>
</comment>
<dbReference type="InterPro" id="IPR000109">
    <property type="entry name" value="POT_fam"/>
</dbReference>
<evidence type="ECO:0000256" key="1">
    <source>
        <dbReference type="ARBA" id="ARBA00004141"/>
    </source>
</evidence>
<dbReference type="GO" id="GO:0016020">
    <property type="term" value="C:membrane"/>
    <property type="evidence" value="ECO:0007669"/>
    <property type="project" value="UniProtKB-SubCell"/>
</dbReference>
<keyword evidence="4 6" id="KW-1133">Transmembrane helix</keyword>
<feature type="transmembrane region" description="Helical" evidence="6">
    <location>
        <begin position="225"/>
        <end position="245"/>
    </location>
</feature>
<evidence type="ECO:0000256" key="6">
    <source>
        <dbReference type="SAM" id="Phobius"/>
    </source>
</evidence>
<evidence type="ECO:0000313" key="7">
    <source>
        <dbReference type="EMBL" id="PQM36344.1"/>
    </source>
</evidence>
<accession>A0A314UIU9</accession>
<name>A0A314UIU9_PRUYE</name>
<dbReference type="EMBL" id="PJQY01003557">
    <property type="protein sequence ID" value="PQM36344.1"/>
    <property type="molecule type" value="Genomic_DNA"/>
</dbReference>
<feature type="transmembrane region" description="Helical" evidence="6">
    <location>
        <begin position="197"/>
        <end position="219"/>
    </location>
</feature>
<feature type="transmembrane region" description="Helical" evidence="6">
    <location>
        <begin position="422"/>
        <end position="441"/>
    </location>
</feature>
<dbReference type="Gene3D" id="1.20.1250.20">
    <property type="entry name" value="MFS general substrate transporter like domains"/>
    <property type="match status" value="1"/>
</dbReference>
<organism evidence="7 8">
    <name type="scientific">Prunus yedoensis var. nudiflora</name>
    <dbReference type="NCBI Taxonomy" id="2094558"/>
    <lineage>
        <taxon>Eukaryota</taxon>
        <taxon>Viridiplantae</taxon>
        <taxon>Streptophyta</taxon>
        <taxon>Embryophyta</taxon>
        <taxon>Tracheophyta</taxon>
        <taxon>Spermatophyta</taxon>
        <taxon>Magnoliopsida</taxon>
        <taxon>eudicotyledons</taxon>
        <taxon>Gunneridae</taxon>
        <taxon>Pentapetalae</taxon>
        <taxon>rosids</taxon>
        <taxon>fabids</taxon>
        <taxon>Rosales</taxon>
        <taxon>Rosaceae</taxon>
        <taxon>Amygdaloideae</taxon>
        <taxon>Amygdaleae</taxon>
        <taxon>Prunus</taxon>
    </lineage>
</organism>
<evidence type="ECO:0000313" key="8">
    <source>
        <dbReference type="Proteomes" id="UP000250321"/>
    </source>
</evidence>
<feature type="transmembrane region" description="Helical" evidence="6">
    <location>
        <begin position="497"/>
        <end position="518"/>
    </location>
</feature>
<protein>
    <submittedName>
        <fullName evidence="7">Protein NRT1/ PTR FAMILY 4.5-like</fullName>
    </submittedName>
</protein>
<feature type="transmembrane region" description="Helical" evidence="6">
    <location>
        <begin position="157"/>
        <end position="177"/>
    </location>
</feature>
<dbReference type="AlphaFoldDB" id="A0A314UIU9"/>
<comment type="similarity">
    <text evidence="2">Belongs to the major facilitator superfamily. Proton-dependent oligopeptide transporter (POT/PTR) (TC 2.A.17) family.</text>
</comment>
<feature type="transmembrane region" description="Helical" evidence="6">
    <location>
        <begin position="118"/>
        <end position="137"/>
    </location>
</feature>
<evidence type="ECO:0000256" key="2">
    <source>
        <dbReference type="ARBA" id="ARBA00005982"/>
    </source>
</evidence>
<gene>
    <name evidence="7" type="ORF">Pyn_31611</name>
</gene>
<feature type="transmembrane region" description="Helical" evidence="6">
    <location>
        <begin position="453"/>
        <end position="477"/>
    </location>
</feature>
<dbReference type="OrthoDB" id="8904098at2759"/>
<reference evidence="7 8" key="1">
    <citation type="submission" date="2018-02" db="EMBL/GenBank/DDBJ databases">
        <title>Draft genome of wild Prunus yedoensis var. nudiflora.</title>
        <authorList>
            <person name="Baek S."/>
            <person name="Kim J.-H."/>
            <person name="Choi K."/>
            <person name="Kim G.-B."/>
            <person name="Cho A."/>
            <person name="Jang H."/>
            <person name="Shin C.-H."/>
            <person name="Yu H.-J."/>
            <person name="Mun J.-H."/>
        </authorList>
    </citation>
    <scope>NUCLEOTIDE SEQUENCE [LARGE SCALE GENOMIC DNA]</scope>
    <source>
        <strain evidence="8">cv. Jeju island</strain>
        <tissue evidence="7">Leaf</tissue>
    </source>
</reference>
<dbReference type="PANTHER" id="PTHR11654">
    <property type="entry name" value="OLIGOPEPTIDE TRANSPORTER-RELATED"/>
    <property type="match status" value="1"/>
</dbReference>
<proteinExistence type="inferred from homology"/>
<keyword evidence="5 6" id="KW-0472">Membrane</keyword>
<evidence type="ECO:0000256" key="4">
    <source>
        <dbReference type="ARBA" id="ARBA00022989"/>
    </source>
</evidence>
<feature type="transmembrane region" description="Helical" evidence="6">
    <location>
        <begin position="88"/>
        <end position="106"/>
    </location>
</feature>
<keyword evidence="3 6" id="KW-0812">Transmembrane</keyword>
<dbReference type="GO" id="GO:0022857">
    <property type="term" value="F:transmembrane transporter activity"/>
    <property type="evidence" value="ECO:0007669"/>
    <property type="project" value="InterPro"/>
</dbReference>
<feature type="transmembrane region" description="Helical" evidence="6">
    <location>
        <begin position="539"/>
        <end position="560"/>
    </location>
</feature>
<sequence length="601" mass="66861">MFKASCAENIFSQLYSPQVSSFNHGRRECQGKLQLPGPMDKKKGGFTASSFIFVLLALDSMGFVANMVSMVLYFMYVMKFDLARSANTVTNFMGSTFLLSLIGGFISDTYLSRFTTCLIFGAVEILALVLMTIQAYSKHLHPKLSCMSSCVDGGMAFMLYASLCLLALGSGGVRGALPALGADQFNRKEEAKSLATFFNGFMLSSTLGATIGVTAIVYVSTNKAWYWGFFISTIATFVGFAVLAIGKPFYRLQIPGDSPIIRIVQVIVVAIKNRRLPQPGSPQELYEISEKESNYSEEKIAHTDQFRFLDKAAILGKDTKPQQWVVCTVTQVEEVKVLTRMLPILFSTIIMNTCLAQLQTFSVQQGSAMNRHLGSFEVPAPSVPVIPLLFMSILIPIYEFFFVPFARKITNHPAGITQLQRVGVGLVLSVISMAVAGIVEVKRKNQVHKDIKISLFWLSFQYAIFGIADMFTLVGLLEFFYKEAPAGMKSLSTSFTWLSLAFGYFLSSIFVDVINAVTKRIAPSKQGWLHGLDINENNVHLFYWFLAILSCINFANYLYWASWYKYKTDEPASKIQLKPLNQIPLINGDPSTQDSVIKTNE</sequence>
<feature type="transmembrane region" description="Helical" evidence="6">
    <location>
        <begin position="378"/>
        <end position="402"/>
    </location>
</feature>